<feature type="non-terminal residue" evidence="1">
    <location>
        <position position="1"/>
    </location>
</feature>
<organism evidence="1 2">
    <name type="scientific">Durusdinium trenchii</name>
    <dbReference type="NCBI Taxonomy" id="1381693"/>
    <lineage>
        <taxon>Eukaryota</taxon>
        <taxon>Sar</taxon>
        <taxon>Alveolata</taxon>
        <taxon>Dinophyceae</taxon>
        <taxon>Suessiales</taxon>
        <taxon>Symbiodiniaceae</taxon>
        <taxon>Durusdinium</taxon>
    </lineage>
</organism>
<comment type="caution">
    <text evidence="1">The sequence shown here is derived from an EMBL/GenBank/DDBJ whole genome shotgun (WGS) entry which is preliminary data.</text>
</comment>
<accession>A0ABP0P2S4</accession>
<name>A0ABP0P2S4_9DINO</name>
<reference evidence="1 2" key="1">
    <citation type="submission" date="2024-02" db="EMBL/GenBank/DDBJ databases">
        <authorList>
            <person name="Chen Y."/>
            <person name="Shah S."/>
            <person name="Dougan E. K."/>
            <person name="Thang M."/>
            <person name="Chan C."/>
        </authorList>
    </citation>
    <scope>NUCLEOTIDE SEQUENCE [LARGE SCALE GENOMIC DNA]</scope>
</reference>
<sequence>IDIFSGKEERWWFHLLMMQHPLSQIQVQRRRGSEQNASTRLLLRLCRLRIGPRGMGFFLAPILASQLDYSEKTRCTKVARGLVHRGRCYEVIYDEFGGPKDMGQLLVKPFGACGPPKASDVAECLDHVNHMVVNKVIKNDIVVMMDFSDLVWPSVFFMPKLLARDPRTLAPTGAAGANPSICDCAARVFLDALAG</sequence>
<proteinExistence type="predicted"/>
<protein>
    <submittedName>
        <fullName evidence="1">Uncharacterized protein</fullName>
    </submittedName>
</protein>
<evidence type="ECO:0000313" key="1">
    <source>
        <dbReference type="EMBL" id="CAK9069144.1"/>
    </source>
</evidence>
<evidence type="ECO:0000313" key="2">
    <source>
        <dbReference type="Proteomes" id="UP001642484"/>
    </source>
</evidence>
<gene>
    <name evidence="1" type="ORF">CCMP2556_LOCUS33990</name>
</gene>
<dbReference type="EMBL" id="CAXAMN010022412">
    <property type="protein sequence ID" value="CAK9069144.1"/>
    <property type="molecule type" value="Genomic_DNA"/>
</dbReference>
<dbReference type="Proteomes" id="UP001642484">
    <property type="component" value="Unassembled WGS sequence"/>
</dbReference>
<keyword evidence="2" id="KW-1185">Reference proteome</keyword>